<dbReference type="Gene3D" id="3.40.50.300">
    <property type="entry name" value="P-loop containing nucleotide triphosphate hydrolases"/>
    <property type="match status" value="1"/>
</dbReference>
<dbReference type="EMBL" id="CP001283">
    <property type="protein sequence ID" value="ACK90857.1"/>
    <property type="molecule type" value="Genomic_DNA"/>
</dbReference>
<dbReference type="GO" id="GO:0098796">
    <property type="term" value="C:membrane protein complex"/>
    <property type="evidence" value="ECO:0007669"/>
    <property type="project" value="UniProtKB-ARBA"/>
</dbReference>
<dbReference type="CDD" id="cd03255">
    <property type="entry name" value="ABC_MJ0796_LolCDE_FtsE"/>
    <property type="match status" value="1"/>
</dbReference>
<dbReference type="GO" id="GO:0016887">
    <property type="term" value="F:ATP hydrolysis activity"/>
    <property type="evidence" value="ECO:0007669"/>
    <property type="project" value="InterPro"/>
</dbReference>
<gene>
    <name evidence="6" type="ordered locus">BCAH820_3064</name>
</gene>
<proteinExistence type="inferred from homology"/>
<dbReference type="GO" id="GO:0022857">
    <property type="term" value="F:transmembrane transporter activity"/>
    <property type="evidence" value="ECO:0007669"/>
    <property type="project" value="TreeGrafter"/>
</dbReference>
<reference evidence="6 7" key="1">
    <citation type="submission" date="2008-10" db="EMBL/GenBank/DDBJ databases">
        <title>Genome sequence of Bacillus cereus AH820.</title>
        <authorList>
            <person name="Dodson R.J."/>
            <person name="Durkin A.S."/>
            <person name="Rosovitz M.J."/>
            <person name="Rasko D.A."/>
            <person name="Hoffmaster A."/>
            <person name="Ravel J."/>
            <person name="Sutton G."/>
        </authorList>
    </citation>
    <scope>NUCLEOTIDE SEQUENCE [LARGE SCALE GENOMIC DNA]</scope>
    <source>
        <strain evidence="6 7">AH820</strain>
    </source>
</reference>
<dbReference type="InterPro" id="IPR003593">
    <property type="entry name" value="AAA+_ATPase"/>
</dbReference>
<dbReference type="RefSeq" id="WP_000539820.1">
    <property type="nucleotide sequence ID" value="NC_011773.1"/>
</dbReference>
<dbReference type="GO" id="GO:0005886">
    <property type="term" value="C:plasma membrane"/>
    <property type="evidence" value="ECO:0007669"/>
    <property type="project" value="TreeGrafter"/>
</dbReference>
<accession>B7JD91</accession>
<dbReference type="InterPro" id="IPR017911">
    <property type="entry name" value="MacB-like_ATP-bd"/>
</dbReference>
<dbReference type="InterPro" id="IPR027417">
    <property type="entry name" value="P-loop_NTPase"/>
</dbReference>
<feature type="domain" description="ABC transporter" evidence="5">
    <location>
        <begin position="8"/>
        <end position="227"/>
    </location>
</feature>
<comment type="similarity">
    <text evidence="1">Belongs to the ABC transporter superfamily.</text>
</comment>
<keyword evidence="4 6" id="KW-0067">ATP-binding</keyword>
<dbReference type="SUPFAM" id="SSF52540">
    <property type="entry name" value="P-loop containing nucleoside triphosphate hydrolases"/>
    <property type="match status" value="1"/>
</dbReference>
<dbReference type="GO" id="GO:0005524">
    <property type="term" value="F:ATP binding"/>
    <property type="evidence" value="ECO:0007669"/>
    <property type="project" value="UniProtKB-KW"/>
</dbReference>
<dbReference type="PANTHER" id="PTHR24220:SF86">
    <property type="entry name" value="ABC TRANSPORTER ABCH.1"/>
    <property type="match status" value="1"/>
</dbReference>
<protein>
    <submittedName>
        <fullName evidence="6">ABC transporter, ATP-binding protein</fullName>
    </submittedName>
</protein>
<dbReference type="InterPro" id="IPR003439">
    <property type="entry name" value="ABC_transporter-like_ATP-bd"/>
</dbReference>
<dbReference type="FunFam" id="3.40.50.300:FF:000032">
    <property type="entry name" value="Export ABC transporter ATP-binding protein"/>
    <property type="match status" value="1"/>
</dbReference>
<evidence type="ECO:0000256" key="3">
    <source>
        <dbReference type="ARBA" id="ARBA00022741"/>
    </source>
</evidence>
<dbReference type="PROSITE" id="PS00211">
    <property type="entry name" value="ABC_TRANSPORTER_1"/>
    <property type="match status" value="1"/>
</dbReference>
<sequence length="227" mass="25680">MGWNNGLIELKDIKKVYSNKNHNTFALNGINLTIYKGEIIAVMGRSGSGKSTLLNVIGLIDMPNEGEYTLNGKSLTEIRANKVHKTRNEMIGFIFQYFALLKEHTVLDNVVLPLTYRKLKQRERENKAKFYLEKVGLKEHMYKTPDELSGGQQQRVAIARALVGEPELILADEPTGNLDRKTGEEIMNLLLQLNEEGRTIIIVTHDMEVANKCNRIIELVDGEIVQS</sequence>
<keyword evidence="2" id="KW-0813">Transport</keyword>
<dbReference type="HOGENOM" id="CLU_000604_1_22_9"/>
<dbReference type="InterPro" id="IPR015854">
    <property type="entry name" value="ABC_transpr_LolD-like"/>
</dbReference>
<evidence type="ECO:0000313" key="7">
    <source>
        <dbReference type="Proteomes" id="UP000001363"/>
    </source>
</evidence>
<name>B7JD91_BACC0</name>
<dbReference type="Pfam" id="PF00005">
    <property type="entry name" value="ABC_tran"/>
    <property type="match status" value="1"/>
</dbReference>
<dbReference type="KEGG" id="bcu:BCAH820_3064"/>
<dbReference type="PROSITE" id="PS50893">
    <property type="entry name" value="ABC_TRANSPORTER_2"/>
    <property type="match status" value="1"/>
</dbReference>
<keyword evidence="3" id="KW-0547">Nucleotide-binding</keyword>
<dbReference type="InterPro" id="IPR017871">
    <property type="entry name" value="ABC_transporter-like_CS"/>
</dbReference>
<evidence type="ECO:0000256" key="4">
    <source>
        <dbReference type="ARBA" id="ARBA00022840"/>
    </source>
</evidence>
<evidence type="ECO:0000256" key="1">
    <source>
        <dbReference type="ARBA" id="ARBA00005417"/>
    </source>
</evidence>
<organism evidence="6 7">
    <name type="scientific">Bacillus cereus (strain AH820)</name>
    <dbReference type="NCBI Taxonomy" id="405535"/>
    <lineage>
        <taxon>Bacteria</taxon>
        <taxon>Bacillati</taxon>
        <taxon>Bacillota</taxon>
        <taxon>Bacilli</taxon>
        <taxon>Bacillales</taxon>
        <taxon>Bacillaceae</taxon>
        <taxon>Bacillus</taxon>
        <taxon>Bacillus cereus group</taxon>
    </lineage>
</organism>
<dbReference type="AlphaFoldDB" id="B7JD91"/>
<dbReference type="PANTHER" id="PTHR24220">
    <property type="entry name" value="IMPORT ATP-BINDING PROTEIN"/>
    <property type="match status" value="1"/>
</dbReference>
<evidence type="ECO:0000259" key="5">
    <source>
        <dbReference type="PROSITE" id="PS50893"/>
    </source>
</evidence>
<evidence type="ECO:0000313" key="6">
    <source>
        <dbReference type="EMBL" id="ACK90857.1"/>
    </source>
</evidence>
<evidence type="ECO:0000256" key="2">
    <source>
        <dbReference type="ARBA" id="ARBA00022448"/>
    </source>
</evidence>
<dbReference type="Proteomes" id="UP000001363">
    <property type="component" value="Chromosome"/>
</dbReference>
<dbReference type="SMART" id="SM00382">
    <property type="entry name" value="AAA"/>
    <property type="match status" value="1"/>
</dbReference>